<organism evidence="6 7">
    <name type="scientific">Kineosporia mesophila</name>
    <dbReference type="NCBI Taxonomy" id="566012"/>
    <lineage>
        <taxon>Bacteria</taxon>
        <taxon>Bacillati</taxon>
        <taxon>Actinomycetota</taxon>
        <taxon>Actinomycetes</taxon>
        <taxon>Kineosporiales</taxon>
        <taxon>Kineosporiaceae</taxon>
        <taxon>Kineosporia</taxon>
    </lineage>
</organism>
<dbReference type="Gene3D" id="1.10.357.10">
    <property type="entry name" value="Tetracycline Repressor, domain 2"/>
    <property type="match status" value="1"/>
</dbReference>
<dbReference type="Proteomes" id="UP001501074">
    <property type="component" value="Unassembled WGS sequence"/>
</dbReference>
<evidence type="ECO:0000313" key="6">
    <source>
        <dbReference type="EMBL" id="GAA3604528.1"/>
    </source>
</evidence>
<feature type="DNA-binding region" description="H-T-H motif" evidence="4">
    <location>
        <begin position="36"/>
        <end position="55"/>
    </location>
</feature>
<dbReference type="EMBL" id="BAAAZO010000003">
    <property type="protein sequence ID" value="GAA3604528.1"/>
    <property type="molecule type" value="Genomic_DNA"/>
</dbReference>
<dbReference type="RefSeq" id="WP_231482956.1">
    <property type="nucleotide sequence ID" value="NZ_BAAAZO010000003.1"/>
</dbReference>
<keyword evidence="3" id="KW-0804">Transcription</keyword>
<keyword evidence="2 4" id="KW-0238">DNA-binding</keyword>
<evidence type="ECO:0000256" key="2">
    <source>
        <dbReference type="ARBA" id="ARBA00023125"/>
    </source>
</evidence>
<evidence type="ECO:0000259" key="5">
    <source>
        <dbReference type="PROSITE" id="PS50977"/>
    </source>
</evidence>
<dbReference type="PANTHER" id="PTHR30055">
    <property type="entry name" value="HTH-TYPE TRANSCRIPTIONAL REGULATOR RUTR"/>
    <property type="match status" value="1"/>
</dbReference>
<dbReference type="InterPro" id="IPR050109">
    <property type="entry name" value="HTH-type_TetR-like_transc_reg"/>
</dbReference>
<keyword evidence="1" id="KW-0805">Transcription regulation</keyword>
<evidence type="ECO:0000256" key="1">
    <source>
        <dbReference type="ARBA" id="ARBA00023015"/>
    </source>
</evidence>
<dbReference type="PROSITE" id="PS01081">
    <property type="entry name" value="HTH_TETR_1"/>
    <property type="match status" value="1"/>
</dbReference>
<gene>
    <name evidence="6" type="ORF">GCM10022223_20220</name>
</gene>
<reference evidence="7" key="1">
    <citation type="journal article" date="2019" name="Int. J. Syst. Evol. Microbiol.">
        <title>The Global Catalogue of Microorganisms (GCM) 10K type strain sequencing project: providing services to taxonomists for standard genome sequencing and annotation.</title>
        <authorList>
            <consortium name="The Broad Institute Genomics Platform"/>
            <consortium name="The Broad Institute Genome Sequencing Center for Infectious Disease"/>
            <person name="Wu L."/>
            <person name="Ma J."/>
        </authorList>
    </citation>
    <scope>NUCLEOTIDE SEQUENCE [LARGE SCALE GENOMIC DNA]</scope>
    <source>
        <strain evidence="7">JCM 16902</strain>
    </source>
</reference>
<evidence type="ECO:0000313" key="7">
    <source>
        <dbReference type="Proteomes" id="UP001501074"/>
    </source>
</evidence>
<comment type="caution">
    <text evidence="6">The sequence shown here is derived from an EMBL/GenBank/DDBJ whole genome shotgun (WGS) entry which is preliminary data.</text>
</comment>
<dbReference type="PROSITE" id="PS50977">
    <property type="entry name" value="HTH_TETR_2"/>
    <property type="match status" value="1"/>
</dbReference>
<name>A0ABP6ZDS4_9ACTN</name>
<evidence type="ECO:0000256" key="3">
    <source>
        <dbReference type="ARBA" id="ARBA00023163"/>
    </source>
</evidence>
<dbReference type="SUPFAM" id="SSF46689">
    <property type="entry name" value="Homeodomain-like"/>
    <property type="match status" value="1"/>
</dbReference>
<dbReference type="PRINTS" id="PR00455">
    <property type="entry name" value="HTHTETR"/>
</dbReference>
<feature type="domain" description="HTH tetR-type" evidence="5">
    <location>
        <begin position="13"/>
        <end position="73"/>
    </location>
</feature>
<dbReference type="Pfam" id="PF00440">
    <property type="entry name" value="TetR_N"/>
    <property type="match status" value="1"/>
</dbReference>
<keyword evidence="7" id="KW-1185">Reference proteome</keyword>
<sequence>MSAQPPLVERKQRQARERIVRAAEELFHEHGFDAVSVSDIAERAEVGRTTFFRHFGNKQEVAFSREQELLDSLTHADLGDTSRRTGTVREALAQLQPIVLNLCARIATDSESYVRHFELIERNPELQAREAIKTQQAANLFSALLTRQGYEQAVATLSGQVALACYQSARRLSGDPRTLVDDARQAFDRLLEEGKHQR</sequence>
<proteinExistence type="predicted"/>
<dbReference type="InterPro" id="IPR001647">
    <property type="entry name" value="HTH_TetR"/>
</dbReference>
<protein>
    <submittedName>
        <fullName evidence="6">TetR/AcrR family transcriptional regulator</fullName>
    </submittedName>
</protein>
<accession>A0ABP6ZDS4</accession>
<dbReference type="InterPro" id="IPR009057">
    <property type="entry name" value="Homeodomain-like_sf"/>
</dbReference>
<dbReference type="InterPro" id="IPR023772">
    <property type="entry name" value="DNA-bd_HTH_TetR-type_CS"/>
</dbReference>
<evidence type="ECO:0000256" key="4">
    <source>
        <dbReference type="PROSITE-ProRule" id="PRU00335"/>
    </source>
</evidence>
<dbReference type="PANTHER" id="PTHR30055:SF238">
    <property type="entry name" value="MYCOFACTOCIN BIOSYNTHESIS TRANSCRIPTIONAL REGULATOR MFTR-RELATED"/>
    <property type="match status" value="1"/>
</dbReference>